<evidence type="ECO:0000256" key="6">
    <source>
        <dbReference type="SAM" id="Coils"/>
    </source>
</evidence>
<feature type="transmembrane region" description="Helical" evidence="7">
    <location>
        <begin position="71"/>
        <end position="91"/>
    </location>
</feature>
<dbReference type="InterPro" id="IPR013833">
    <property type="entry name" value="Cyt_c_oxidase_su3_a-hlx"/>
</dbReference>
<proteinExistence type="inferred from homology"/>
<dbReference type="RefSeq" id="WP_222434803.1">
    <property type="nucleotide sequence ID" value="NZ_SJPF01000001.1"/>
</dbReference>
<keyword evidence="6" id="KW-0175">Coiled coil</keyword>
<keyword evidence="5 7" id="KW-0472">Membrane</keyword>
<evidence type="ECO:0000259" key="8">
    <source>
        <dbReference type="PROSITE" id="PS50253"/>
    </source>
</evidence>
<dbReference type="AlphaFoldDB" id="A0A5C5VM19"/>
<dbReference type="InterPro" id="IPR024791">
    <property type="entry name" value="Cyt_c/ubiquinol_Oxase_su3"/>
</dbReference>
<dbReference type="Pfam" id="PF00510">
    <property type="entry name" value="COX3"/>
    <property type="match status" value="1"/>
</dbReference>
<dbReference type="Proteomes" id="UP000318878">
    <property type="component" value="Unassembled WGS sequence"/>
</dbReference>
<feature type="transmembrane region" description="Helical" evidence="7">
    <location>
        <begin position="29"/>
        <end position="51"/>
    </location>
</feature>
<accession>A0A5C5VM19</accession>
<evidence type="ECO:0000256" key="4">
    <source>
        <dbReference type="ARBA" id="ARBA00022989"/>
    </source>
</evidence>
<dbReference type="PROSITE" id="PS50253">
    <property type="entry name" value="COX3"/>
    <property type="match status" value="1"/>
</dbReference>
<keyword evidence="9" id="KW-0560">Oxidoreductase</keyword>
<dbReference type="GO" id="GO:0016491">
    <property type="term" value="F:oxidoreductase activity"/>
    <property type="evidence" value="ECO:0007669"/>
    <property type="project" value="UniProtKB-KW"/>
</dbReference>
<keyword evidence="10" id="KW-1185">Reference proteome</keyword>
<evidence type="ECO:0000256" key="5">
    <source>
        <dbReference type="ARBA" id="ARBA00023136"/>
    </source>
</evidence>
<evidence type="ECO:0000313" key="9">
    <source>
        <dbReference type="EMBL" id="TWT39694.1"/>
    </source>
</evidence>
<evidence type="ECO:0000313" key="10">
    <source>
        <dbReference type="Proteomes" id="UP000318878"/>
    </source>
</evidence>
<dbReference type="EC" id="1.9.3.1" evidence="9"/>
<dbReference type="PANTHER" id="PTHR11403:SF6">
    <property type="entry name" value="NITRIC OXIDE REDUCTASE SUBUNIT E"/>
    <property type="match status" value="1"/>
</dbReference>
<comment type="similarity">
    <text evidence="2">Belongs to the cytochrome c oxidase subunit 3 family.</text>
</comment>
<protein>
    <submittedName>
        <fullName evidence="9">Cytochrome c oxidase subunit 3</fullName>
        <ecNumber evidence="9">1.9.3.1</ecNumber>
    </submittedName>
</protein>
<evidence type="ECO:0000256" key="1">
    <source>
        <dbReference type="ARBA" id="ARBA00004141"/>
    </source>
</evidence>
<sequence>MSQHHDDHPEHGHIKLEYQPALPIPNGKLCLWLFLSTEIMFFAGLIGAYIVLRFGAPTWPSPHDVHLSEPIGAFNTFVLICSSLSVVLSLEAAKADKAGRAKFWMFVTFVLGLAFLGVKGYEYKEKFAHGIYPAHPHGLLYDKPDVYYASSVKVALEDAAKHCTTQIELVDKSASEIAEAKAEIEEAEEAKDQEAKTKAEEKLAAAQKVNEEAVAMADTYRERREKMELLRDGLVQWNTRAATQNPNPVEGQALMDSIAYTIQHPHEDEEELTRLVEEKGTLATKLAELEQAEEQDPQEIALVKNRLKLIDYLTADDAAILRHGVNHTYDWVDLPFVIPSGNMWASTYFLLTGFHAIHVLVGLIVFAVALPVTLGVSKATFIEAAGLYWHFVDLVWIFLFPILYLF</sequence>
<dbReference type="GO" id="GO:0019646">
    <property type="term" value="P:aerobic electron transport chain"/>
    <property type="evidence" value="ECO:0007669"/>
    <property type="project" value="InterPro"/>
</dbReference>
<evidence type="ECO:0000256" key="3">
    <source>
        <dbReference type="ARBA" id="ARBA00022692"/>
    </source>
</evidence>
<dbReference type="SUPFAM" id="SSF81452">
    <property type="entry name" value="Cytochrome c oxidase subunit III-like"/>
    <property type="match status" value="2"/>
</dbReference>
<name>A0A5C5VM19_9BACT</name>
<evidence type="ECO:0000256" key="2">
    <source>
        <dbReference type="ARBA" id="ARBA00010581"/>
    </source>
</evidence>
<evidence type="ECO:0000256" key="7">
    <source>
        <dbReference type="SAM" id="Phobius"/>
    </source>
</evidence>
<keyword evidence="4 7" id="KW-1133">Transmembrane helix</keyword>
<keyword evidence="3 7" id="KW-0812">Transmembrane</keyword>
<dbReference type="GO" id="GO:0004129">
    <property type="term" value="F:cytochrome-c oxidase activity"/>
    <property type="evidence" value="ECO:0007669"/>
    <property type="project" value="InterPro"/>
</dbReference>
<comment type="caution">
    <text evidence="9">The sequence shown here is derived from an EMBL/GenBank/DDBJ whole genome shotgun (WGS) entry which is preliminary data.</text>
</comment>
<feature type="coiled-coil region" evidence="6">
    <location>
        <begin position="170"/>
        <end position="216"/>
    </location>
</feature>
<feature type="transmembrane region" description="Helical" evidence="7">
    <location>
        <begin position="103"/>
        <end position="121"/>
    </location>
</feature>
<feature type="domain" description="Heme-copper oxidase subunit III family profile" evidence="8">
    <location>
        <begin position="28"/>
        <end position="406"/>
    </location>
</feature>
<feature type="transmembrane region" description="Helical" evidence="7">
    <location>
        <begin position="348"/>
        <end position="374"/>
    </location>
</feature>
<dbReference type="CDD" id="cd00386">
    <property type="entry name" value="Heme_Cu_Oxidase_III_like"/>
    <property type="match status" value="2"/>
</dbReference>
<organism evidence="9 10">
    <name type="scientific">Blastopirellula retiformator</name>
    <dbReference type="NCBI Taxonomy" id="2527970"/>
    <lineage>
        <taxon>Bacteria</taxon>
        <taxon>Pseudomonadati</taxon>
        <taxon>Planctomycetota</taxon>
        <taxon>Planctomycetia</taxon>
        <taxon>Pirellulales</taxon>
        <taxon>Pirellulaceae</taxon>
        <taxon>Blastopirellula</taxon>
    </lineage>
</organism>
<dbReference type="PANTHER" id="PTHR11403">
    <property type="entry name" value="CYTOCHROME C OXIDASE SUBUNIT III"/>
    <property type="match status" value="1"/>
</dbReference>
<dbReference type="EMBL" id="SJPF01000001">
    <property type="protein sequence ID" value="TWT39694.1"/>
    <property type="molecule type" value="Genomic_DNA"/>
</dbReference>
<dbReference type="InterPro" id="IPR035973">
    <property type="entry name" value="Cyt_c_oxidase_su3-like_sf"/>
</dbReference>
<reference evidence="9 10" key="1">
    <citation type="submission" date="2019-02" db="EMBL/GenBank/DDBJ databases">
        <title>Deep-cultivation of Planctomycetes and their phenomic and genomic characterization uncovers novel biology.</title>
        <authorList>
            <person name="Wiegand S."/>
            <person name="Jogler M."/>
            <person name="Boedeker C."/>
            <person name="Pinto D."/>
            <person name="Vollmers J."/>
            <person name="Rivas-Marin E."/>
            <person name="Kohn T."/>
            <person name="Peeters S.H."/>
            <person name="Heuer A."/>
            <person name="Rast P."/>
            <person name="Oberbeckmann S."/>
            <person name="Bunk B."/>
            <person name="Jeske O."/>
            <person name="Meyerdierks A."/>
            <person name="Storesund J.E."/>
            <person name="Kallscheuer N."/>
            <person name="Luecker S."/>
            <person name="Lage O.M."/>
            <person name="Pohl T."/>
            <person name="Merkel B.J."/>
            <person name="Hornburger P."/>
            <person name="Mueller R.-W."/>
            <person name="Bruemmer F."/>
            <person name="Labrenz M."/>
            <person name="Spormann A.M."/>
            <person name="Op Den Camp H."/>
            <person name="Overmann J."/>
            <person name="Amann R."/>
            <person name="Jetten M.S.M."/>
            <person name="Mascher T."/>
            <person name="Medema M.H."/>
            <person name="Devos D.P."/>
            <person name="Kaster A.-K."/>
            <person name="Ovreas L."/>
            <person name="Rohde M."/>
            <person name="Galperin M.Y."/>
            <person name="Jogler C."/>
        </authorList>
    </citation>
    <scope>NUCLEOTIDE SEQUENCE [LARGE SCALE GENOMIC DNA]</scope>
    <source>
        <strain evidence="9 10">Enr8</strain>
    </source>
</reference>
<gene>
    <name evidence="9" type="primary">ctaE_2</name>
    <name evidence="9" type="ORF">Enr8_13950</name>
</gene>
<dbReference type="Gene3D" id="1.20.120.80">
    <property type="entry name" value="Cytochrome c oxidase, subunit III, four-helix bundle"/>
    <property type="match status" value="2"/>
</dbReference>
<feature type="transmembrane region" description="Helical" evidence="7">
    <location>
        <begin position="386"/>
        <end position="405"/>
    </location>
</feature>
<dbReference type="GO" id="GO:0016020">
    <property type="term" value="C:membrane"/>
    <property type="evidence" value="ECO:0007669"/>
    <property type="project" value="UniProtKB-SubCell"/>
</dbReference>
<dbReference type="InterPro" id="IPR000298">
    <property type="entry name" value="Cyt_c_oxidase-like_su3"/>
</dbReference>
<comment type="subcellular location">
    <subcellularLocation>
        <location evidence="1">Membrane</location>
        <topology evidence="1">Multi-pass membrane protein</topology>
    </subcellularLocation>
</comment>